<name>A0ABQ1Q001_9BACI</name>
<proteinExistence type="predicted"/>
<evidence type="ECO:0000313" key="2">
    <source>
        <dbReference type="Proteomes" id="UP000642571"/>
    </source>
</evidence>
<sequence length="248" mass="28446">MTNVALVTVTHDPEGDHHQLWKKWKSRLEHLYSQMFITVSEETKPAFIEDLKASTFGVKVIPKKGAAHARREVVRFGLTGESDLFHYCDLDRLLTWLENHPDELISLLEGMDEKDYVILGRTERAFETHPEEWKATERIANKIFSLEIGEEIDVTAGSCMFSKRSAHYINEHSRADMTDAEWPMIVHRFAHLPIDHRLVEGLEYHEDTNGVLGNMTESEKWLSRMRMTLKVSEAAVRTGKEADEIGGG</sequence>
<keyword evidence="2" id="KW-1185">Reference proteome</keyword>
<dbReference type="RefSeq" id="WP_188652485.1">
    <property type="nucleotide sequence ID" value="NZ_BMIN01000005.1"/>
</dbReference>
<gene>
    <name evidence="1" type="ORF">GCM10011389_15460</name>
</gene>
<protein>
    <submittedName>
        <fullName evidence="1">Uncharacterized protein</fullName>
    </submittedName>
</protein>
<dbReference type="EMBL" id="BMIN01000005">
    <property type="protein sequence ID" value="GGD08754.1"/>
    <property type="molecule type" value="Genomic_DNA"/>
</dbReference>
<organism evidence="1 2">
    <name type="scientific">Pontibacillus salipaludis</name>
    <dbReference type="NCBI Taxonomy" id="1697394"/>
    <lineage>
        <taxon>Bacteria</taxon>
        <taxon>Bacillati</taxon>
        <taxon>Bacillota</taxon>
        <taxon>Bacilli</taxon>
        <taxon>Bacillales</taxon>
        <taxon>Bacillaceae</taxon>
        <taxon>Pontibacillus</taxon>
    </lineage>
</organism>
<evidence type="ECO:0000313" key="1">
    <source>
        <dbReference type="EMBL" id="GGD08754.1"/>
    </source>
</evidence>
<comment type="caution">
    <text evidence="1">The sequence shown here is derived from an EMBL/GenBank/DDBJ whole genome shotgun (WGS) entry which is preliminary data.</text>
</comment>
<reference evidence="2" key="1">
    <citation type="journal article" date="2019" name="Int. J. Syst. Evol. Microbiol.">
        <title>The Global Catalogue of Microorganisms (GCM) 10K type strain sequencing project: providing services to taxonomists for standard genome sequencing and annotation.</title>
        <authorList>
            <consortium name="The Broad Institute Genomics Platform"/>
            <consortium name="The Broad Institute Genome Sequencing Center for Infectious Disease"/>
            <person name="Wu L."/>
            <person name="Ma J."/>
        </authorList>
    </citation>
    <scope>NUCLEOTIDE SEQUENCE [LARGE SCALE GENOMIC DNA]</scope>
    <source>
        <strain evidence="2">CGMCC 1.15353</strain>
    </source>
</reference>
<accession>A0ABQ1Q001</accession>
<dbReference type="Proteomes" id="UP000642571">
    <property type="component" value="Unassembled WGS sequence"/>
</dbReference>